<keyword evidence="3" id="KW-1185">Reference proteome</keyword>
<protein>
    <submittedName>
        <fullName evidence="2">Uncharacterized protein</fullName>
    </submittedName>
</protein>
<dbReference type="EMBL" id="CP036275">
    <property type="protein sequence ID" value="QDU38720.1"/>
    <property type="molecule type" value="Genomic_DNA"/>
</dbReference>
<sequence>MLRVASIGRLGLVPASRPRGWSVHVRVCRGRPPRSIPRQRTRRTLTGPRRTFTCHTRTTYDGASPPATAPYTSRAGAATDRAQSYRRRQQPALRRPVPRRRDVGWDWSQHLARRAGSINVGCVTAGRPGAPHGNGRVEPWPVRDAPSHITRERRTAVRRLRRRHPTASEPAQRLIGRKAIDGGNSRPCGDRSHGVET</sequence>
<reference evidence="2 3" key="1">
    <citation type="submission" date="2019-02" db="EMBL/GenBank/DDBJ databases">
        <title>Deep-cultivation of Planctomycetes and their phenomic and genomic characterization uncovers novel biology.</title>
        <authorList>
            <person name="Wiegand S."/>
            <person name="Jogler M."/>
            <person name="Boedeker C."/>
            <person name="Pinto D."/>
            <person name="Vollmers J."/>
            <person name="Rivas-Marin E."/>
            <person name="Kohn T."/>
            <person name="Peeters S.H."/>
            <person name="Heuer A."/>
            <person name="Rast P."/>
            <person name="Oberbeckmann S."/>
            <person name="Bunk B."/>
            <person name="Jeske O."/>
            <person name="Meyerdierks A."/>
            <person name="Storesund J.E."/>
            <person name="Kallscheuer N."/>
            <person name="Luecker S."/>
            <person name="Lage O.M."/>
            <person name="Pohl T."/>
            <person name="Merkel B.J."/>
            <person name="Hornburger P."/>
            <person name="Mueller R.-W."/>
            <person name="Bruemmer F."/>
            <person name="Labrenz M."/>
            <person name="Spormann A.M."/>
            <person name="Op den Camp H."/>
            <person name="Overmann J."/>
            <person name="Amann R."/>
            <person name="Jetten M.S.M."/>
            <person name="Mascher T."/>
            <person name="Medema M.H."/>
            <person name="Devos D.P."/>
            <person name="Kaster A.-K."/>
            <person name="Ovreas L."/>
            <person name="Rohde M."/>
            <person name="Galperin M.Y."/>
            <person name="Jogler C."/>
        </authorList>
    </citation>
    <scope>NUCLEOTIDE SEQUENCE [LARGE SCALE GENOMIC DNA]</scope>
    <source>
        <strain evidence="2 3">Mal4</strain>
    </source>
</reference>
<dbReference type="AlphaFoldDB" id="A0A517Z897"/>
<evidence type="ECO:0000256" key="1">
    <source>
        <dbReference type="SAM" id="MobiDB-lite"/>
    </source>
</evidence>
<dbReference type="Proteomes" id="UP000320496">
    <property type="component" value="Chromosome"/>
</dbReference>
<name>A0A517Z897_9PLAN</name>
<feature type="region of interest" description="Disordered" evidence="1">
    <location>
        <begin position="55"/>
        <end position="98"/>
    </location>
</feature>
<gene>
    <name evidence="2" type="ORF">Mal4_30500</name>
</gene>
<organism evidence="2 3">
    <name type="scientific">Maioricimonas rarisocia</name>
    <dbReference type="NCBI Taxonomy" id="2528026"/>
    <lineage>
        <taxon>Bacteria</taxon>
        <taxon>Pseudomonadati</taxon>
        <taxon>Planctomycetota</taxon>
        <taxon>Planctomycetia</taxon>
        <taxon>Planctomycetales</taxon>
        <taxon>Planctomycetaceae</taxon>
        <taxon>Maioricimonas</taxon>
    </lineage>
</organism>
<feature type="compositionally biased region" description="Basic residues" evidence="1">
    <location>
        <begin position="156"/>
        <end position="165"/>
    </location>
</feature>
<feature type="compositionally biased region" description="Basic and acidic residues" evidence="1">
    <location>
        <begin position="145"/>
        <end position="155"/>
    </location>
</feature>
<evidence type="ECO:0000313" key="3">
    <source>
        <dbReference type="Proteomes" id="UP000320496"/>
    </source>
</evidence>
<accession>A0A517Z897</accession>
<feature type="region of interest" description="Disordered" evidence="1">
    <location>
        <begin position="129"/>
        <end position="197"/>
    </location>
</feature>
<proteinExistence type="predicted"/>
<feature type="compositionally biased region" description="Basic and acidic residues" evidence="1">
    <location>
        <begin position="188"/>
        <end position="197"/>
    </location>
</feature>
<dbReference type="KEGG" id="mri:Mal4_30500"/>
<evidence type="ECO:0000313" key="2">
    <source>
        <dbReference type="EMBL" id="QDU38720.1"/>
    </source>
</evidence>